<dbReference type="InterPro" id="IPR011611">
    <property type="entry name" value="PfkB_dom"/>
</dbReference>
<evidence type="ECO:0000313" key="8">
    <source>
        <dbReference type="EMBL" id="MFD2762129.1"/>
    </source>
</evidence>
<dbReference type="Gene3D" id="3.40.1190.20">
    <property type="match status" value="1"/>
</dbReference>
<reference evidence="9" key="1">
    <citation type="journal article" date="2019" name="Int. J. Syst. Evol. Microbiol.">
        <title>The Global Catalogue of Microorganisms (GCM) 10K type strain sequencing project: providing services to taxonomists for standard genome sequencing and annotation.</title>
        <authorList>
            <consortium name="The Broad Institute Genomics Platform"/>
            <consortium name="The Broad Institute Genome Sequencing Center for Infectious Disease"/>
            <person name="Wu L."/>
            <person name="Ma J."/>
        </authorList>
    </citation>
    <scope>NUCLEOTIDE SEQUENCE [LARGE SCALE GENOMIC DNA]</scope>
    <source>
        <strain evidence="9">TISTR 1535</strain>
    </source>
</reference>
<dbReference type="InterPro" id="IPR002139">
    <property type="entry name" value="Ribo/fructo_kinase"/>
</dbReference>
<organism evidence="8 9">
    <name type="scientific">Lentibacillus juripiscarius</name>
    <dbReference type="NCBI Taxonomy" id="257446"/>
    <lineage>
        <taxon>Bacteria</taxon>
        <taxon>Bacillati</taxon>
        <taxon>Bacillota</taxon>
        <taxon>Bacilli</taxon>
        <taxon>Bacillales</taxon>
        <taxon>Bacillaceae</taxon>
        <taxon>Lentibacillus</taxon>
    </lineage>
</organism>
<dbReference type="InterPro" id="IPR029056">
    <property type="entry name" value="Ribokinase-like"/>
</dbReference>
<dbReference type="PROSITE" id="PS00584">
    <property type="entry name" value="PFKB_KINASES_2"/>
    <property type="match status" value="1"/>
</dbReference>
<comment type="caution">
    <text evidence="8">The sequence shown here is derived from an EMBL/GenBank/DDBJ whole genome shotgun (WGS) entry which is preliminary data.</text>
</comment>
<dbReference type="PRINTS" id="PR00990">
    <property type="entry name" value="RIBOKINASE"/>
</dbReference>
<evidence type="ECO:0000256" key="6">
    <source>
        <dbReference type="RuleBase" id="RU003704"/>
    </source>
</evidence>
<dbReference type="GO" id="GO:0016301">
    <property type="term" value="F:kinase activity"/>
    <property type="evidence" value="ECO:0007669"/>
    <property type="project" value="UniProtKB-KW"/>
</dbReference>
<accession>A0ABW5VB72</accession>
<evidence type="ECO:0000313" key="9">
    <source>
        <dbReference type="Proteomes" id="UP001597502"/>
    </source>
</evidence>
<dbReference type="EMBL" id="JBHUNA010000038">
    <property type="protein sequence ID" value="MFD2762129.1"/>
    <property type="molecule type" value="Genomic_DNA"/>
</dbReference>
<proteinExistence type="inferred from homology"/>
<dbReference type="SUPFAM" id="SSF53613">
    <property type="entry name" value="Ribokinase-like"/>
    <property type="match status" value="1"/>
</dbReference>
<evidence type="ECO:0000256" key="3">
    <source>
        <dbReference type="ARBA" id="ARBA00022741"/>
    </source>
</evidence>
<dbReference type="RefSeq" id="WP_382395323.1">
    <property type="nucleotide sequence ID" value="NZ_JBHUNA010000038.1"/>
</dbReference>
<dbReference type="InterPro" id="IPR050306">
    <property type="entry name" value="PfkB_Carbo_kinase"/>
</dbReference>
<feature type="domain" description="Carbohydrate kinase PfkB" evidence="7">
    <location>
        <begin position="4"/>
        <end position="305"/>
    </location>
</feature>
<evidence type="ECO:0000256" key="1">
    <source>
        <dbReference type="ARBA" id="ARBA00010688"/>
    </source>
</evidence>
<evidence type="ECO:0000256" key="2">
    <source>
        <dbReference type="ARBA" id="ARBA00022679"/>
    </source>
</evidence>
<sequence>MKQGVAMLGEALVDFIPADPANTTFQRSPGGAPANVAAGLARLGERATFVGKVGNDVLGKFMKETLASYGVRTSQMAFTRDYRTGLTFVTNTADGDRSFDFYIDPSADRFLEAADIDEADLKNHKILHIGSISLIQNPAKQATEYAVKRAKEHDMLISYDPNLRMMLWDSEEHARTTIVSMLGEMDILKLSEDELAFITGKSSLAEGMDELAVYDVPLTVVTLGAKGSYIAVGGESVHIPAMNVTAVDTTGAGDAFVSGMLYGLCRFEKDLDELTLEEAVRMAKFGAVSGALAASTKGAMQALPTLAEVKEFL</sequence>
<evidence type="ECO:0000259" key="7">
    <source>
        <dbReference type="Pfam" id="PF00294"/>
    </source>
</evidence>
<dbReference type="InterPro" id="IPR002173">
    <property type="entry name" value="Carboh/pur_kinase_PfkB_CS"/>
</dbReference>
<keyword evidence="4 6" id="KW-0418">Kinase</keyword>
<keyword evidence="3" id="KW-0547">Nucleotide-binding</keyword>
<dbReference type="PANTHER" id="PTHR43085">
    <property type="entry name" value="HEXOKINASE FAMILY MEMBER"/>
    <property type="match status" value="1"/>
</dbReference>
<keyword evidence="2 6" id="KW-0808">Transferase</keyword>
<evidence type="ECO:0000256" key="4">
    <source>
        <dbReference type="ARBA" id="ARBA00022777"/>
    </source>
</evidence>
<dbReference type="Proteomes" id="UP001597502">
    <property type="component" value="Unassembled WGS sequence"/>
</dbReference>
<dbReference type="EC" id="2.7.1.-" evidence="8"/>
<gene>
    <name evidence="8" type="ORF">ACFSUO_14315</name>
</gene>
<protein>
    <submittedName>
        <fullName evidence="8">Carbohydrate kinase</fullName>
        <ecNumber evidence="8">2.7.1.-</ecNumber>
    </submittedName>
</protein>
<comment type="similarity">
    <text evidence="1 6">Belongs to the carbohydrate kinase PfkB family.</text>
</comment>
<name>A0ABW5VB72_9BACI</name>
<dbReference type="CDD" id="cd01167">
    <property type="entry name" value="bac_FRK"/>
    <property type="match status" value="1"/>
</dbReference>
<evidence type="ECO:0000256" key="5">
    <source>
        <dbReference type="ARBA" id="ARBA00022840"/>
    </source>
</evidence>
<keyword evidence="5" id="KW-0067">ATP-binding</keyword>
<keyword evidence="9" id="KW-1185">Reference proteome</keyword>
<dbReference type="PANTHER" id="PTHR43085:SF1">
    <property type="entry name" value="PSEUDOURIDINE KINASE-RELATED"/>
    <property type="match status" value="1"/>
</dbReference>
<dbReference type="Pfam" id="PF00294">
    <property type="entry name" value="PfkB"/>
    <property type="match status" value="1"/>
</dbReference>
<dbReference type="PROSITE" id="PS00583">
    <property type="entry name" value="PFKB_KINASES_1"/>
    <property type="match status" value="1"/>
</dbReference>